<dbReference type="AlphaFoldDB" id="F2NKF2"/>
<dbReference type="HOGENOM" id="CLU_319532_0_0_0"/>
<protein>
    <submittedName>
        <fullName evidence="8">Glycosyl transferase group 1</fullName>
    </submittedName>
</protein>
<dbReference type="InterPro" id="IPR001296">
    <property type="entry name" value="Glyco_trans_1"/>
</dbReference>
<feature type="transmembrane region" description="Helical" evidence="5">
    <location>
        <begin position="88"/>
        <end position="111"/>
    </location>
</feature>
<feature type="transmembrane region" description="Helical" evidence="5">
    <location>
        <begin position="339"/>
        <end position="358"/>
    </location>
</feature>
<dbReference type="eggNOG" id="COG0438">
    <property type="taxonomic scope" value="Bacteria"/>
</dbReference>
<organism evidence="8 9">
    <name type="scientific">Marinithermus hydrothermalis (strain DSM 14884 / JCM 11576 / T1)</name>
    <dbReference type="NCBI Taxonomy" id="869210"/>
    <lineage>
        <taxon>Bacteria</taxon>
        <taxon>Thermotogati</taxon>
        <taxon>Deinococcota</taxon>
        <taxon>Deinococci</taxon>
        <taxon>Thermales</taxon>
        <taxon>Thermaceae</taxon>
        <taxon>Marinithermus</taxon>
    </lineage>
</organism>
<feature type="domain" description="Glycosyltransferase subfamily 4-like N-terminal" evidence="7">
    <location>
        <begin position="520"/>
        <end position="682"/>
    </location>
</feature>
<gene>
    <name evidence="8" type="ordered locus">Marky_1666</name>
</gene>
<dbReference type="Pfam" id="PF13439">
    <property type="entry name" value="Glyco_transf_4"/>
    <property type="match status" value="1"/>
</dbReference>
<evidence type="ECO:0000256" key="3">
    <source>
        <dbReference type="ARBA" id="ARBA00022989"/>
    </source>
</evidence>
<proteinExistence type="predicted"/>
<keyword evidence="2 5" id="KW-0812">Transmembrane</keyword>
<feature type="transmembrane region" description="Helical" evidence="5">
    <location>
        <begin position="46"/>
        <end position="67"/>
    </location>
</feature>
<feature type="transmembrane region" description="Helical" evidence="5">
    <location>
        <begin position="256"/>
        <end position="279"/>
    </location>
</feature>
<feature type="transmembrane region" description="Helical" evidence="5">
    <location>
        <begin position="148"/>
        <end position="167"/>
    </location>
</feature>
<dbReference type="CDD" id="cd13128">
    <property type="entry name" value="MATE_Wzx_like"/>
    <property type="match status" value="1"/>
</dbReference>
<dbReference type="OrthoDB" id="34000at2"/>
<feature type="transmembrane region" description="Helical" evidence="5">
    <location>
        <begin position="173"/>
        <end position="197"/>
    </location>
</feature>
<dbReference type="CDD" id="cd03801">
    <property type="entry name" value="GT4_PimA-like"/>
    <property type="match status" value="1"/>
</dbReference>
<accession>F2NKF2</accession>
<reference evidence="8 9" key="1">
    <citation type="journal article" date="2012" name="Stand. Genomic Sci.">
        <title>Complete genome sequence of the aerobic, heterotroph Marinithermus hydrothermalis type strain (T1(T)) from a deep-sea hydrothermal vent chimney.</title>
        <authorList>
            <person name="Copeland A."/>
            <person name="Gu W."/>
            <person name="Yasawong M."/>
            <person name="Lapidus A."/>
            <person name="Lucas S."/>
            <person name="Deshpande S."/>
            <person name="Pagani I."/>
            <person name="Tapia R."/>
            <person name="Cheng J.F."/>
            <person name="Goodwin L.A."/>
            <person name="Pitluck S."/>
            <person name="Liolios K."/>
            <person name="Ivanova N."/>
            <person name="Mavromatis K."/>
            <person name="Mikhailova N."/>
            <person name="Pati A."/>
            <person name="Chen A."/>
            <person name="Palaniappan K."/>
            <person name="Land M."/>
            <person name="Pan C."/>
            <person name="Brambilla E.M."/>
            <person name="Rohde M."/>
            <person name="Tindall B.J."/>
            <person name="Sikorski J."/>
            <person name="Goker M."/>
            <person name="Detter J.C."/>
            <person name="Bristow J."/>
            <person name="Eisen J.A."/>
            <person name="Markowitz V."/>
            <person name="Hugenholtz P."/>
            <person name="Kyrpides N.C."/>
            <person name="Klenk H.P."/>
            <person name="Woyke T."/>
        </authorList>
    </citation>
    <scope>NUCLEOTIDE SEQUENCE [LARGE SCALE GENOMIC DNA]</scope>
    <source>
        <strain evidence="9">DSM 14884 / JCM 11576 / T1</strain>
    </source>
</reference>
<evidence type="ECO:0000256" key="2">
    <source>
        <dbReference type="ARBA" id="ARBA00022692"/>
    </source>
</evidence>
<sequence length="909" mass="100469">MRGFSLALRNGIWNLMGTAASSIAGILASILIIRSLTPEEYGRLSYYIWLAGLLSSLGVLSFPVALTKLTAELRGRERLEEGQALIRWVAKGLLGANFLLGLLIAVWALQAPPQARFFLWIIAILPVINALGRLLFSSFWGHERYKPTAFALGVAALTQLLLTFLAYTQGWGIRGFFVAMLSVHLVALGVLALYARIRPPLVRARTALHPSPGTRRRFWVFAAPITILAVIEMIVWQRSEVFFLERFSTAAQIGYYNLAFTVYALCIGLGVALMNGYFPSISRNYGAKQWTRVQEQIRQGILLANLYAVPLSLGALATLQGVVLLLFGAKMLPAVPAAYILFAGLVPAMTLSVFGLALSAINRPWALIPLGVATSVLNLGLDLLLIPSRGAVGGAMANTLAQATFALGAYFVLQRVLRRTLGASRPLPIVPWRALAGVWAVGLGSAYLGPYWIQAQLPGGVGVGLAVPLATLLYLLVIWRLGYYRALRTPPAGDTALRYRILHILGDRYLPKDPDAEATGGLTRVALELAWRQRRDGHEVWVVTVGARRWQGEWRGVRLVSLRFAPLPPLPLKGRRLAFQMHLPYVFLTWRHRFDIVHGHQYYYARWLRAGGRVLHFHNDPCPPRFDHARALSADDLKVIARYGDALVAVSRFVADELERGLRQARTEGYVVVVYNGVDLERFFPERWAEARVRLRREWGVPDEATVFAYVGGIIPQKGVLHLARAFERLAQRTRDVYLVLAGGSALWRSEFGRSSEGRTYEEEVRHTLASLQKEGRVRFLGVVPPTTLPAVYAAADVGVTPSVFREPAGLVALEAQASGRPVIASRIGGLPEMVAPDGGVLVPPGDEPALEEAMWRFSRDRARREAMGREALRWAERFSWVRASETLAALYGRILGGGEVLAPKHEHK</sequence>
<feature type="transmembrane region" description="Helical" evidence="5">
    <location>
        <begin position="300"/>
        <end position="327"/>
    </location>
</feature>
<feature type="transmembrane region" description="Helical" evidence="5">
    <location>
        <begin position="218"/>
        <end position="236"/>
    </location>
</feature>
<dbReference type="Pfam" id="PF01943">
    <property type="entry name" value="Polysacc_synt"/>
    <property type="match status" value="1"/>
</dbReference>
<evidence type="ECO:0000256" key="5">
    <source>
        <dbReference type="SAM" id="Phobius"/>
    </source>
</evidence>
<feature type="transmembrane region" description="Helical" evidence="5">
    <location>
        <begin position="459"/>
        <end position="479"/>
    </location>
</feature>
<feature type="transmembrane region" description="Helical" evidence="5">
    <location>
        <begin position="117"/>
        <end position="136"/>
    </location>
</feature>
<evidence type="ECO:0000256" key="1">
    <source>
        <dbReference type="ARBA" id="ARBA00004141"/>
    </source>
</evidence>
<keyword evidence="3 5" id="KW-1133">Transmembrane helix</keyword>
<dbReference type="STRING" id="869210.Marky_1666"/>
<dbReference type="InterPro" id="IPR050194">
    <property type="entry name" value="Glycosyltransferase_grp1"/>
</dbReference>
<feature type="domain" description="Glycosyl transferase family 1" evidence="6">
    <location>
        <begin position="695"/>
        <end position="873"/>
    </location>
</feature>
<feature type="transmembrane region" description="Helical" evidence="5">
    <location>
        <begin position="12"/>
        <end position="34"/>
    </location>
</feature>
<comment type="subcellular location">
    <subcellularLocation>
        <location evidence="1">Membrane</location>
        <topology evidence="1">Multi-pass membrane protein</topology>
    </subcellularLocation>
</comment>
<dbReference type="Pfam" id="PF00534">
    <property type="entry name" value="Glycos_transf_1"/>
    <property type="match status" value="1"/>
</dbReference>
<evidence type="ECO:0000259" key="7">
    <source>
        <dbReference type="Pfam" id="PF13439"/>
    </source>
</evidence>
<dbReference type="InterPro" id="IPR028098">
    <property type="entry name" value="Glyco_trans_4-like_N"/>
</dbReference>
<dbReference type="EMBL" id="CP002630">
    <property type="protein sequence ID" value="AEB12401.1"/>
    <property type="molecule type" value="Genomic_DNA"/>
</dbReference>
<evidence type="ECO:0000259" key="6">
    <source>
        <dbReference type="Pfam" id="PF00534"/>
    </source>
</evidence>
<keyword evidence="4 5" id="KW-0472">Membrane</keyword>
<evidence type="ECO:0000313" key="8">
    <source>
        <dbReference type="EMBL" id="AEB12401.1"/>
    </source>
</evidence>
<dbReference type="SUPFAM" id="SSF53756">
    <property type="entry name" value="UDP-Glycosyltransferase/glycogen phosphorylase"/>
    <property type="match status" value="1"/>
</dbReference>
<feature type="transmembrane region" description="Helical" evidence="5">
    <location>
        <begin position="392"/>
        <end position="413"/>
    </location>
</feature>
<keyword evidence="8" id="KW-0808">Transferase</keyword>
<dbReference type="PANTHER" id="PTHR45947">
    <property type="entry name" value="SULFOQUINOVOSYL TRANSFERASE SQD2"/>
    <property type="match status" value="1"/>
</dbReference>
<dbReference type="PANTHER" id="PTHR45947:SF3">
    <property type="entry name" value="SULFOQUINOVOSYL TRANSFERASE SQD2"/>
    <property type="match status" value="1"/>
</dbReference>
<dbReference type="Gene3D" id="3.40.50.2000">
    <property type="entry name" value="Glycogen Phosphorylase B"/>
    <property type="match status" value="2"/>
</dbReference>
<feature type="transmembrane region" description="Helical" evidence="5">
    <location>
        <begin position="434"/>
        <end position="453"/>
    </location>
</feature>
<dbReference type="Proteomes" id="UP000007030">
    <property type="component" value="Chromosome"/>
</dbReference>
<dbReference type="InterPro" id="IPR002797">
    <property type="entry name" value="Polysacc_synth"/>
</dbReference>
<dbReference type="KEGG" id="mhd:Marky_1666"/>
<keyword evidence="9" id="KW-1185">Reference proteome</keyword>
<dbReference type="RefSeq" id="WP_013704448.1">
    <property type="nucleotide sequence ID" value="NC_015387.1"/>
</dbReference>
<name>F2NKF2_MARHT</name>
<evidence type="ECO:0000313" key="9">
    <source>
        <dbReference type="Proteomes" id="UP000007030"/>
    </source>
</evidence>
<dbReference type="GO" id="GO:0016757">
    <property type="term" value="F:glycosyltransferase activity"/>
    <property type="evidence" value="ECO:0007669"/>
    <property type="project" value="InterPro"/>
</dbReference>
<evidence type="ECO:0000256" key="4">
    <source>
        <dbReference type="ARBA" id="ARBA00023136"/>
    </source>
</evidence>
<dbReference type="eggNOG" id="COG2244">
    <property type="taxonomic scope" value="Bacteria"/>
</dbReference>
<dbReference type="GO" id="GO:0016020">
    <property type="term" value="C:membrane"/>
    <property type="evidence" value="ECO:0007669"/>
    <property type="project" value="UniProtKB-SubCell"/>
</dbReference>
<feature type="transmembrane region" description="Helical" evidence="5">
    <location>
        <begin position="365"/>
        <end position="386"/>
    </location>
</feature>